<evidence type="ECO:0000256" key="3">
    <source>
        <dbReference type="ARBA" id="ARBA00023002"/>
    </source>
</evidence>
<comment type="similarity">
    <text evidence="1">Belongs to the short-chain dehydrogenases/reductases (SDR) family.</text>
</comment>
<dbReference type="Pfam" id="PF02036">
    <property type="entry name" value="SCP2"/>
    <property type="match status" value="1"/>
</dbReference>
<accession>A0AAV8X9J2</accession>
<dbReference type="GO" id="GO:0005739">
    <property type="term" value="C:mitochondrion"/>
    <property type="evidence" value="ECO:0007669"/>
    <property type="project" value="TreeGrafter"/>
</dbReference>
<dbReference type="PANTHER" id="PTHR42808">
    <property type="entry name" value="HYDROXYSTEROID DEHYDROGENASE-LIKE PROTEIN 2"/>
    <property type="match status" value="1"/>
</dbReference>
<dbReference type="Proteomes" id="UP001162156">
    <property type="component" value="Unassembled WGS sequence"/>
</dbReference>
<evidence type="ECO:0000313" key="7">
    <source>
        <dbReference type="Proteomes" id="UP001162156"/>
    </source>
</evidence>
<dbReference type="InterPro" id="IPR036527">
    <property type="entry name" value="SCP2_sterol-bd_dom_sf"/>
</dbReference>
<evidence type="ECO:0000256" key="2">
    <source>
        <dbReference type="ARBA" id="ARBA00022857"/>
    </source>
</evidence>
<keyword evidence="4" id="KW-0732">Signal</keyword>
<keyword evidence="7" id="KW-1185">Reference proteome</keyword>
<comment type="caution">
    <text evidence="6">The sequence shown here is derived from an EMBL/GenBank/DDBJ whole genome shotgun (WGS) entry which is preliminary data.</text>
</comment>
<dbReference type="SUPFAM" id="SSF55718">
    <property type="entry name" value="SCP-like"/>
    <property type="match status" value="1"/>
</dbReference>
<protein>
    <recommendedName>
        <fullName evidence="5">SCP2 domain-containing protein</fullName>
    </recommendedName>
</protein>
<dbReference type="InterPro" id="IPR051935">
    <property type="entry name" value="HSDL2"/>
</dbReference>
<dbReference type="InterPro" id="IPR003033">
    <property type="entry name" value="SCP2_sterol-bd_dom"/>
</dbReference>
<dbReference type="Gene3D" id="3.40.50.720">
    <property type="entry name" value="NAD(P)-binding Rossmann-like Domain"/>
    <property type="match status" value="1"/>
</dbReference>
<name>A0AAV8X9J2_9CUCU</name>
<evidence type="ECO:0000259" key="5">
    <source>
        <dbReference type="Pfam" id="PF02036"/>
    </source>
</evidence>
<sequence>MWNIYFLFLAISTAAIEMLAGSESTKYSRKPEIVADAAYYILNQDPKSCTGNFFIDEEVVKKAGITDLKQYACVPENHDKLMPDFFVDDNVPEALPGVPSLTEHANKKVAKPVGDIANLFKTIESTLSSETVAKTQAIFEFNVTGDEAGKWYIDLKTGNGACGQGSAPSSPDATLTMDSKNFFNMFSGKLKPATAYMMGKLKITGNLQKALKLEKLMTSLKAKL</sequence>
<keyword evidence="3" id="KW-0560">Oxidoreductase</keyword>
<dbReference type="GO" id="GO:0016491">
    <property type="term" value="F:oxidoreductase activity"/>
    <property type="evidence" value="ECO:0007669"/>
    <property type="project" value="UniProtKB-KW"/>
</dbReference>
<feature type="domain" description="SCP2" evidence="5">
    <location>
        <begin position="125"/>
        <end position="217"/>
    </location>
</feature>
<dbReference type="PANTHER" id="PTHR42808:SF3">
    <property type="entry name" value="HYDROXYSTEROID DEHYDROGENASE-LIKE PROTEIN 2"/>
    <property type="match status" value="1"/>
</dbReference>
<keyword evidence="2" id="KW-0521">NADP</keyword>
<evidence type="ECO:0000256" key="4">
    <source>
        <dbReference type="SAM" id="SignalP"/>
    </source>
</evidence>
<reference evidence="6" key="1">
    <citation type="journal article" date="2023" name="Insect Mol. Biol.">
        <title>Genome sequencing provides insights into the evolution of gene families encoding plant cell wall-degrading enzymes in longhorned beetles.</title>
        <authorList>
            <person name="Shin N.R."/>
            <person name="Okamura Y."/>
            <person name="Kirsch R."/>
            <person name="Pauchet Y."/>
        </authorList>
    </citation>
    <scope>NUCLEOTIDE SEQUENCE</scope>
    <source>
        <strain evidence="6">RBIC_L_NR</strain>
    </source>
</reference>
<dbReference type="Gene3D" id="3.30.1050.10">
    <property type="entry name" value="SCP2 sterol-binding domain"/>
    <property type="match status" value="1"/>
</dbReference>
<dbReference type="EMBL" id="JANEYF010003604">
    <property type="protein sequence ID" value="KAJ8935239.1"/>
    <property type="molecule type" value="Genomic_DNA"/>
</dbReference>
<evidence type="ECO:0000313" key="6">
    <source>
        <dbReference type="EMBL" id="KAJ8935239.1"/>
    </source>
</evidence>
<gene>
    <name evidence="6" type="ORF">NQ314_012914</name>
</gene>
<evidence type="ECO:0000256" key="1">
    <source>
        <dbReference type="ARBA" id="ARBA00006484"/>
    </source>
</evidence>
<dbReference type="AlphaFoldDB" id="A0AAV8X9J2"/>
<proteinExistence type="inferred from homology"/>
<feature type="chain" id="PRO_5043742872" description="SCP2 domain-containing protein" evidence="4">
    <location>
        <begin position="16"/>
        <end position="224"/>
    </location>
</feature>
<feature type="signal peptide" evidence="4">
    <location>
        <begin position="1"/>
        <end position="15"/>
    </location>
</feature>
<organism evidence="6 7">
    <name type="scientific">Rhamnusium bicolor</name>
    <dbReference type="NCBI Taxonomy" id="1586634"/>
    <lineage>
        <taxon>Eukaryota</taxon>
        <taxon>Metazoa</taxon>
        <taxon>Ecdysozoa</taxon>
        <taxon>Arthropoda</taxon>
        <taxon>Hexapoda</taxon>
        <taxon>Insecta</taxon>
        <taxon>Pterygota</taxon>
        <taxon>Neoptera</taxon>
        <taxon>Endopterygota</taxon>
        <taxon>Coleoptera</taxon>
        <taxon>Polyphaga</taxon>
        <taxon>Cucujiformia</taxon>
        <taxon>Chrysomeloidea</taxon>
        <taxon>Cerambycidae</taxon>
        <taxon>Lepturinae</taxon>
        <taxon>Rhagiini</taxon>
        <taxon>Rhamnusium</taxon>
    </lineage>
</organism>